<feature type="compositionally biased region" description="Basic and acidic residues" evidence="3">
    <location>
        <begin position="85"/>
        <end position="94"/>
    </location>
</feature>
<feature type="compositionally biased region" description="Polar residues" evidence="3">
    <location>
        <begin position="342"/>
        <end position="363"/>
    </location>
</feature>
<feature type="region of interest" description="Disordered" evidence="3">
    <location>
        <begin position="44"/>
        <end position="94"/>
    </location>
</feature>
<dbReference type="AlphaFoldDB" id="A0A9P6RLH0"/>
<feature type="region of interest" description="Disordered" evidence="3">
    <location>
        <begin position="432"/>
        <end position="453"/>
    </location>
</feature>
<dbReference type="InterPro" id="IPR001895">
    <property type="entry name" value="RASGEF_cat_dom"/>
</dbReference>
<evidence type="ECO:0000256" key="3">
    <source>
        <dbReference type="SAM" id="MobiDB-lite"/>
    </source>
</evidence>
<dbReference type="InterPro" id="IPR036964">
    <property type="entry name" value="RASGEF_cat_dom_sf"/>
</dbReference>
<evidence type="ECO:0000259" key="4">
    <source>
        <dbReference type="PROSITE" id="PS50009"/>
    </source>
</evidence>
<dbReference type="GO" id="GO:0007265">
    <property type="term" value="P:Ras protein signal transduction"/>
    <property type="evidence" value="ECO:0007669"/>
    <property type="project" value="TreeGrafter"/>
</dbReference>
<feature type="region of interest" description="Disordered" evidence="3">
    <location>
        <begin position="595"/>
        <end position="641"/>
    </location>
</feature>
<dbReference type="EMBL" id="JAAAIN010000073">
    <property type="protein sequence ID" value="KAG0321186.1"/>
    <property type="molecule type" value="Genomic_DNA"/>
</dbReference>
<dbReference type="Gene3D" id="1.10.840.10">
    <property type="entry name" value="Ras guanine-nucleotide exchange factors catalytic domain"/>
    <property type="match status" value="1"/>
</dbReference>
<dbReference type="GO" id="GO:0005886">
    <property type="term" value="C:plasma membrane"/>
    <property type="evidence" value="ECO:0007669"/>
    <property type="project" value="TreeGrafter"/>
</dbReference>
<evidence type="ECO:0000313" key="6">
    <source>
        <dbReference type="EMBL" id="KAG0321186.1"/>
    </source>
</evidence>
<dbReference type="SUPFAM" id="SSF48366">
    <property type="entry name" value="Ras GEF"/>
    <property type="match status" value="1"/>
</dbReference>
<accession>A0A9P6RLH0</accession>
<feature type="compositionally biased region" description="Gly residues" evidence="3">
    <location>
        <begin position="699"/>
        <end position="713"/>
    </location>
</feature>
<comment type="caution">
    <text evidence="6">The sequence shown here is derived from an EMBL/GenBank/DDBJ whole genome shotgun (WGS) entry which is preliminary data.</text>
</comment>
<dbReference type="InterPro" id="IPR008937">
    <property type="entry name" value="Ras-like_GEF"/>
</dbReference>
<feature type="domain" description="N-terminal Ras-GEF" evidence="5">
    <location>
        <begin position="187"/>
        <end position="314"/>
    </location>
</feature>
<dbReference type="Pfam" id="PF00617">
    <property type="entry name" value="RasGEF"/>
    <property type="match status" value="1"/>
</dbReference>
<dbReference type="PROSITE" id="PS50009">
    <property type="entry name" value="RASGEF_CAT"/>
    <property type="match status" value="1"/>
</dbReference>
<feature type="compositionally biased region" description="Low complexity" evidence="3">
    <location>
        <begin position="597"/>
        <end position="635"/>
    </location>
</feature>
<dbReference type="GO" id="GO:0005085">
    <property type="term" value="F:guanyl-nucleotide exchange factor activity"/>
    <property type="evidence" value="ECO:0007669"/>
    <property type="project" value="UniProtKB-KW"/>
</dbReference>
<evidence type="ECO:0000313" key="7">
    <source>
        <dbReference type="Proteomes" id="UP000823405"/>
    </source>
</evidence>
<dbReference type="InterPro" id="IPR000651">
    <property type="entry name" value="Ras-like_Gua-exchang_fac_N"/>
</dbReference>
<proteinExistence type="predicted"/>
<evidence type="ECO:0000259" key="5">
    <source>
        <dbReference type="PROSITE" id="PS50212"/>
    </source>
</evidence>
<dbReference type="InterPro" id="IPR023578">
    <property type="entry name" value="Ras_GEF_dom_sf"/>
</dbReference>
<dbReference type="SMART" id="SM00147">
    <property type="entry name" value="RasGEF"/>
    <property type="match status" value="1"/>
</dbReference>
<gene>
    <name evidence="6" type="ORF">BGZ97_011933</name>
</gene>
<feature type="compositionally biased region" description="Polar residues" evidence="3">
    <location>
        <begin position="11"/>
        <end position="22"/>
    </location>
</feature>
<dbReference type="OrthoDB" id="546434at2759"/>
<evidence type="ECO:0000256" key="1">
    <source>
        <dbReference type="ARBA" id="ARBA00022658"/>
    </source>
</evidence>
<feature type="domain" description="Ras-GEF" evidence="4">
    <location>
        <begin position="395"/>
        <end position="699"/>
    </location>
</feature>
<keyword evidence="1 2" id="KW-0344">Guanine-nucleotide releasing factor</keyword>
<feature type="region of interest" description="Disordered" evidence="3">
    <location>
        <begin position="692"/>
        <end position="736"/>
    </location>
</feature>
<dbReference type="PROSITE" id="PS50212">
    <property type="entry name" value="RASGEF_NTER"/>
    <property type="match status" value="1"/>
</dbReference>
<dbReference type="Proteomes" id="UP000823405">
    <property type="component" value="Unassembled WGS sequence"/>
</dbReference>
<dbReference type="CDD" id="cd06224">
    <property type="entry name" value="REM"/>
    <property type="match status" value="1"/>
</dbReference>
<dbReference type="SMART" id="SM00229">
    <property type="entry name" value="RasGEFN"/>
    <property type="match status" value="1"/>
</dbReference>
<evidence type="ECO:0008006" key="8">
    <source>
        <dbReference type="Google" id="ProtNLM"/>
    </source>
</evidence>
<feature type="region of interest" description="Disordered" evidence="3">
    <location>
        <begin position="769"/>
        <end position="798"/>
    </location>
</feature>
<dbReference type="Pfam" id="PF00618">
    <property type="entry name" value="RasGEF_N"/>
    <property type="match status" value="1"/>
</dbReference>
<protein>
    <recommendedName>
        <fullName evidence="8">Ras GEF</fullName>
    </recommendedName>
</protein>
<sequence length="845" mass="92336">MMFTVDEKSKPQSSPLPRQNPEQVLIQAQAPKPAVAYGAVQFMESDPLSIPPRPRPTYKKATPESNSHSNGSRHNGSYVATSKATAEKSNGHREFGSLESRIPIDPARKPVIGPRFGDMKRAWEILNLDVKRLNQYSHMRAYAKGQPVQNNHWALSHPNAQQSTTSPPVLHFCENGTDVLVMEMFEGHLQVVAGLLEKLIERLADENAQDAEYVSCFLLSHSFFIDSEDLLDRLIARFHIQPRQGEILYFEKWHTVIQVKILCVLMRWIQIQYEDFELNANLLKTLRKFLEVDVRQAGFVMEAECIEKNISIKSLAPIKNCSVIMEQGRFCLQRSRTRKISLSRSQNSPNQPASGSALTSSPSKLEPVPQSPVEQLIEYGPTPELATSSPILQLNGQDLARYLTLADMKAFRSITVFELMSGWWKRRQAAENKRSSVGMDEDEQPKSPSGLSVVEIDGAEDGAIEAFTRRANMLSYWVAHEIVSTAGSKTRKQLIKKFIEVAKICRELNNLHTSMFIVSALTSKPVRRLSSSWKLVSSRDTETLKNLEALMDPSGNMRCYRQVIAEAEAPTIPFLPILLKDITFILDGNPTMIASKASTQPQAGPAAPSTSSASTPTSGSTTPTPTAASETPVASKNKNTGVPLVNFDKFRRLTQYVENAVDMAKSVDYSFEHQLLRQARVFRPSSPSFYGETESLSGNGHGGGSSLLGGKSGNGFHLNGSSNGGSGPAPDGSRGALDHISEIVERRLVKASGLYGVHQRVIQVEFVNRAPGSKSGGGSSLWKSSSGAGGDGGSNNGSIHGSIVGSGFGSNAGSGSGGGDMVIRAVQGEEEYLMGLSRMCEPARW</sequence>
<reference evidence="6" key="1">
    <citation type="journal article" date="2020" name="Fungal Divers.">
        <title>Resolving the Mortierellaceae phylogeny through synthesis of multi-gene phylogenetics and phylogenomics.</title>
        <authorList>
            <person name="Vandepol N."/>
            <person name="Liber J."/>
            <person name="Desiro A."/>
            <person name="Na H."/>
            <person name="Kennedy M."/>
            <person name="Barry K."/>
            <person name="Grigoriev I.V."/>
            <person name="Miller A.N."/>
            <person name="O'Donnell K."/>
            <person name="Stajich J.E."/>
            <person name="Bonito G."/>
        </authorList>
    </citation>
    <scope>NUCLEOTIDE SEQUENCE</scope>
    <source>
        <strain evidence="6">NVP60</strain>
    </source>
</reference>
<dbReference type="PANTHER" id="PTHR23113">
    <property type="entry name" value="GUANINE NUCLEOTIDE EXCHANGE FACTOR"/>
    <property type="match status" value="1"/>
</dbReference>
<feature type="region of interest" description="Disordered" evidence="3">
    <location>
        <begin position="340"/>
        <end position="371"/>
    </location>
</feature>
<evidence type="ECO:0000256" key="2">
    <source>
        <dbReference type="PROSITE-ProRule" id="PRU00168"/>
    </source>
</evidence>
<organism evidence="6 7">
    <name type="scientific">Linnemannia gamsii</name>
    <dbReference type="NCBI Taxonomy" id="64522"/>
    <lineage>
        <taxon>Eukaryota</taxon>
        <taxon>Fungi</taxon>
        <taxon>Fungi incertae sedis</taxon>
        <taxon>Mucoromycota</taxon>
        <taxon>Mortierellomycotina</taxon>
        <taxon>Mortierellomycetes</taxon>
        <taxon>Mortierellales</taxon>
        <taxon>Mortierellaceae</taxon>
        <taxon>Linnemannia</taxon>
    </lineage>
</organism>
<feature type="compositionally biased region" description="Basic and acidic residues" evidence="3">
    <location>
        <begin position="1"/>
        <end position="10"/>
    </location>
</feature>
<name>A0A9P6RLH0_9FUNG</name>
<feature type="region of interest" description="Disordered" evidence="3">
    <location>
        <begin position="1"/>
        <end position="29"/>
    </location>
</feature>
<feature type="compositionally biased region" description="Low complexity" evidence="3">
    <location>
        <begin position="65"/>
        <end position="77"/>
    </location>
</feature>
<dbReference type="PANTHER" id="PTHR23113:SF368">
    <property type="entry name" value="CELL DIVISION CONTROL PROTEIN 25"/>
    <property type="match status" value="1"/>
</dbReference>
<keyword evidence="7" id="KW-1185">Reference proteome</keyword>
<dbReference type="Gene3D" id="1.20.870.10">
    <property type="entry name" value="Son of sevenless (SoS) protein Chain: S domain 1"/>
    <property type="match status" value="1"/>
</dbReference>